<sequence length="76" mass="8482">PVVVIPRRSTLCLIIFNCGQDNRITVSLDNPRTIFRLHPAAIYSSLDRMGFAFCVRSYVSIIRSTSILGLIVVDSL</sequence>
<gene>
    <name evidence="1" type="primary">RvY_17636-1</name>
    <name evidence="1" type="synonym">RvY_17636.1</name>
    <name evidence="1" type="ORF">RvY_17636</name>
</gene>
<proteinExistence type="predicted"/>
<organism evidence="1 2">
    <name type="scientific">Ramazzottius varieornatus</name>
    <name type="common">Water bear</name>
    <name type="synonym">Tardigrade</name>
    <dbReference type="NCBI Taxonomy" id="947166"/>
    <lineage>
        <taxon>Eukaryota</taxon>
        <taxon>Metazoa</taxon>
        <taxon>Ecdysozoa</taxon>
        <taxon>Tardigrada</taxon>
        <taxon>Eutardigrada</taxon>
        <taxon>Parachela</taxon>
        <taxon>Hypsibioidea</taxon>
        <taxon>Ramazzottiidae</taxon>
        <taxon>Ramazzottius</taxon>
    </lineage>
</organism>
<keyword evidence="2" id="KW-1185">Reference proteome</keyword>
<dbReference type="AlphaFoldDB" id="A0A1D1W9Q2"/>
<protein>
    <submittedName>
        <fullName evidence="1">Uncharacterized protein</fullName>
    </submittedName>
</protein>
<dbReference type="Proteomes" id="UP000186922">
    <property type="component" value="Unassembled WGS sequence"/>
</dbReference>
<comment type="caution">
    <text evidence="1">The sequence shown here is derived from an EMBL/GenBank/DDBJ whole genome shotgun (WGS) entry which is preliminary data.</text>
</comment>
<reference evidence="1 2" key="1">
    <citation type="journal article" date="2016" name="Nat. Commun.">
        <title>Extremotolerant tardigrade genome and improved radiotolerance of human cultured cells by tardigrade-unique protein.</title>
        <authorList>
            <person name="Hashimoto T."/>
            <person name="Horikawa D.D."/>
            <person name="Saito Y."/>
            <person name="Kuwahara H."/>
            <person name="Kozuka-Hata H."/>
            <person name="Shin-I T."/>
            <person name="Minakuchi Y."/>
            <person name="Ohishi K."/>
            <person name="Motoyama A."/>
            <person name="Aizu T."/>
            <person name="Enomoto A."/>
            <person name="Kondo K."/>
            <person name="Tanaka S."/>
            <person name="Hara Y."/>
            <person name="Koshikawa S."/>
            <person name="Sagara H."/>
            <person name="Miura T."/>
            <person name="Yokobori S."/>
            <person name="Miyagawa K."/>
            <person name="Suzuki Y."/>
            <person name="Kubo T."/>
            <person name="Oyama M."/>
            <person name="Kohara Y."/>
            <person name="Fujiyama A."/>
            <person name="Arakawa K."/>
            <person name="Katayama T."/>
            <person name="Toyoda A."/>
            <person name="Kunieda T."/>
        </authorList>
    </citation>
    <scope>NUCLEOTIDE SEQUENCE [LARGE SCALE GENOMIC DNA]</scope>
    <source>
        <strain evidence="1 2">YOKOZUNA-1</strain>
    </source>
</reference>
<feature type="non-terminal residue" evidence="1">
    <location>
        <position position="1"/>
    </location>
</feature>
<evidence type="ECO:0000313" key="1">
    <source>
        <dbReference type="EMBL" id="GAV07849.1"/>
    </source>
</evidence>
<accession>A0A1D1W9Q2</accession>
<dbReference type="EMBL" id="BDGG01000016">
    <property type="protein sequence ID" value="GAV07849.1"/>
    <property type="molecule type" value="Genomic_DNA"/>
</dbReference>
<evidence type="ECO:0000313" key="2">
    <source>
        <dbReference type="Proteomes" id="UP000186922"/>
    </source>
</evidence>
<name>A0A1D1W9Q2_RAMVA</name>